<name>A0ABT2K280_9ACTN</name>
<accession>A0ABT2K280</accession>
<evidence type="ECO:0000313" key="1">
    <source>
        <dbReference type="EMBL" id="MCT2593635.1"/>
    </source>
</evidence>
<keyword evidence="2" id="KW-1185">Reference proteome</keyword>
<reference evidence="1 2" key="1">
    <citation type="submission" date="2021-10" db="EMBL/GenBank/DDBJ databases">
        <title>Streptomyces gossypii sp. nov., isolated from soil collected from cotton field.</title>
        <authorList>
            <person name="Ge X."/>
            <person name="Chen X."/>
            <person name="Liu W."/>
        </authorList>
    </citation>
    <scope>NUCLEOTIDE SEQUENCE [LARGE SCALE GENOMIC DNA]</scope>
    <source>
        <strain evidence="1 2">N2-109</strain>
    </source>
</reference>
<comment type="caution">
    <text evidence="1">The sequence shown here is derived from an EMBL/GenBank/DDBJ whole genome shotgun (WGS) entry which is preliminary data.</text>
</comment>
<dbReference type="RefSeq" id="WP_260221015.1">
    <property type="nucleotide sequence ID" value="NZ_JAJAGO010000015.1"/>
</dbReference>
<sequence>MSGHEIVYETLTVTADSVRLGDLVHVHGAERPVRNMRSIAGGHKILLFDSAMPYRLSVRAAINARRPYAPSPT</sequence>
<gene>
    <name evidence="1" type="ORF">LHJ74_27650</name>
</gene>
<dbReference type="EMBL" id="JAJAGO010000015">
    <property type="protein sequence ID" value="MCT2593635.1"/>
    <property type="molecule type" value="Genomic_DNA"/>
</dbReference>
<proteinExistence type="predicted"/>
<evidence type="ECO:0000313" key="2">
    <source>
        <dbReference type="Proteomes" id="UP001156389"/>
    </source>
</evidence>
<protein>
    <submittedName>
        <fullName evidence="1">Uncharacterized protein</fullName>
    </submittedName>
</protein>
<dbReference type="Proteomes" id="UP001156389">
    <property type="component" value="Unassembled WGS sequence"/>
</dbReference>
<organism evidence="1 2">
    <name type="scientific">Streptomyces gossypii</name>
    <dbReference type="NCBI Taxonomy" id="2883101"/>
    <lineage>
        <taxon>Bacteria</taxon>
        <taxon>Bacillati</taxon>
        <taxon>Actinomycetota</taxon>
        <taxon>Actinomycetes</taxon>
        <taxon>Kitasatosporales</taxon>
        <taxon>Streptomycetaceae</taxon>
        <taxon>Streptomyces</taxon>
    </lineage>
</organism>